<evidence type="ECO:0000256" key="2">
    <source>
        <dbReference type="ARBA" id="ARBA00022729"/>
    </source>
</evidence>
<evidence type="ECO:0000256" key="1">
    <source>
        <dbReference type="ARBA" id="ARBA00008779"/>
    </source>
</evidence>
<dbReference type="GO" id="GO:0018958">
    <property type="term" value="P:phenol-containing compound metabolic process"/>
    <property type="evidence" value="ECO:0007669"/>
    <property type="project" value="InterPro"/>
</dbReference>
<dbReference type="GO" id="GO:0004065">
    <property type="term" value="F:arylsulfatase activity"/>
    <property type="evidence" value="ECO:0007669"/>
    <property type="project" value="InterPro"/>
</dbReference>
<dbReference type="OrthoDB" id="96314at2759"/>
<keyword evidence="3" id="KW-0378">Hydrolase</keyword>
<comment type="similarity">
    <text evidence="1">Belongs to the sulfatase family.</text>
</comment>
<dbReference type="SUPFAM" id="SSF53649">
    <property type="entry name" value="Alkaline phosphatase-like"/>
    <property type="match status" value="1"/>
</dbReference>
<evidence type="ECO:0000313" key="8">
    <source>
        <dbReference type="Proteomes" id="UP001146351"/>
    </source>
</evidence>
<dbReference type="InterPro" id="IPR017850">
    <property type="entry name" value="Alkaline_phosphatase_core_sf"/>
</dbReference>
<feature type="modified residue" description="3-oxoalanine (Cys)" evidence="5">
    <location>
        <position position="52"/>
    </location>
</feature>
<dbReference type="PANTHER" id="PTHR43108:SF8">
    <property type="entry name" value="SD21168P"/>
    <property type="match status" value="1"/>
</dbReference>
<evidence type="ECO:0000256" key="4">
    <source>
        <dbReference type="ARBA" id="ARBA00023180"/>
    </source>
</evidence>
<keyword evidence="8" id="KW-1185">Reference proteome</keyword>
<reference evidence="7" key="1">
    <citation type="submission" date="2022-11" db="EMBL/GenBank/DDBJ databases">
        <authorList>
            <person name="Petersen C."/>
        </authorList>
    </citation>
    <scope>NUCLEOTIDE SEQUENCE</scope>
    <source>
        <strain evidence="7">IBT 21917</strain>
    </source>
</reference>
<feature type="non-terminal residue" evidence="7">
    <location>
        <position position="1"/>
    </location>
</feature>
<feature type="domain" description="Sulfatase N-terminal" evidence="6">
    <location>
        <begin position="8"/>
        <end position="332"/>
    </location>
</feature>
<dbReference type="PIRSF" id="PIRSF000972">
    <property type="entry name" value="Arylsulf_plant"/>
    <property type="match status" value="1"/>
</dbReference>
<dbReference type="InterPro" id="IPR024607">
    <property type="entry name" value="Sulfatase_CS"/>
</dbReference>
<dbReference type="CDD" id="cd16147">
    <property type="entry name" value="G6S"/>
    <property type="match status" value="1"/>
</dbReference>
<dbReference type="GO" id="GO:0008449">
    <property type="term" value="F:N-acetylglucosamine-6-sulfatase activity"/>
    <property type="evidence" value="ECO:0007669"/>
    <property type="project" value="TreeGrafter"/>
</dbReference>
<comment type="caution">
    <text evidence="7">The sequence shown here is derived from an EMBL/GenBank/DDBJ whole genome shotgun (WGS) entry which is preliminary data.</text>
</comment>
<dbReference type="Pfam" id="PF00884">
    <property type="entry name" value="Sulfatase"/>
    <property type="match status" value="1"/>
</dbReference>
<dbReference type="PANTHER" id="PTHR43108">
    <property type="entry name" value="N-ACETYLGLUCOSAMINE-6-SULFATASE FAMILY MEMBER"/>
    <property type="match status" value="1"/>
</dbReference>
<gene>
    <name evidence="7" type="ORF">N7492_010690</name>
</gene>
<dbReference type="Proteomes" id="UP001146351">
    <property type="component" value="Unassembled WGS sequence"/>
</dbReference>
<dbReference type="InterPro" id="IPR012083">
    <property type="entry name" value="Arylsulfatase"/>
</dbReference>
<proteinExistence type="inferred from homology"/>
<name>A0A9W9HPM1_9EURO</name>
<evidence type="ECO:0000313" key="7">
    <source>
        <dbReference type="EMBL" id="KAJ5152395.1"/>
    </source>
</evidence>
<comment type="PTM">
    <text evidence="5">The conversion to 3-oxoalanine (also known as C-formylglycine, FGly), of a serine or cysteine residue in prokaryotes and of a cysteine residue in eukaryotes, is critical for catalytic activity.</text>
</comment>
<protein>
    <recommendedName>
        <fullName evidence="6">Sulfatase N-terminal domain-containing protein</fullName>
    </recommendedName>
</protein>
<dbReference type="GO" id="GO:0005539">
    <property type="term" value="F:glycosaminoglycan binding"/>
    <property type="evidence" value="ECO:0007669"/>
    <property type="project" value="TreeGrafter"/>
</dbReference>
<dbReference type="Gene3D" id="3.40.720.10">
    <property type="entry name" value="Alkaline Phosphatase, subunit A"/>
    <property type="match status" value="1"/>
</dbReference>
<reference evidence="7" key="2">
    <citation type="journal article" date="2023" name="IMA Fungus">
        <title>Comparative genomic study of the Penicillium genus elucidates a diverse pangenome and 15 lateral gene transfer events.</title>
        <authorList>
            <person name="Petersen C."/>
            <person name="Sorensen T."/>
            <person name="Nielsen M.R."/>
            <person name="Sondergaard T.E."/>
            <person name="Sorensen J.L."/>
            <person name="Fitzpatrick D.A."/>
            <person name="Frisvad J.C."/>
            <person name="Nielsen K.L."/>
        </authorList>
    </citation>
    <scope>NUCLEOTIDE SEQUENCE</scope>
    <source>
        <strain evidence="7">IBT 21917</strain>
    </source>
</reference>
<organism evidence="7 8">
    <name type="scientific">Penicillium capsulatum</name>
    <dbReference type="NCBI Taxonomy" id="69766"/>
    <lineage>
        <taxon>Eukaryota</taxon>
        <taxon>Fungi</taxon>
        <taxon>Dikarya</taxon>
        <taxon>Ascomycota</taxon>
        <taxon>Pezizomycotina</taxon>
        <taxon>Eurotiomycetes</taxon>
        <taxon>Eurotiomycetidae</taxon>
        <taxon>Eurotiales</taxon>
        <taxon>Aspergillaceae</taxon>
        <taxon>Penicillium</taxon>
    </lineage>
</organism>
<dbReference type="PROSITE" id="PS00523">
    <property type="entry name" value="SULFATASE_1"/>
    <property type="match status" value="1"/>
</dbReference>
<sequence>GTTAEKSPNVLFIMTDDQDLHMNSLDAMPNVKSLIGEHGTTYNSHYCTVALCCPSRVSLLTGKAAHNTNVTSLKMPYVWLQEGGVNAYYVGKLMNSHSIDNYNHPFPKGWANSSFLLQPGTYDYLNNIWGHGKKKPQRYHGQNALNLIRDNSLAMLDEATKSDKPFFMAVAPAIPHLGLNASGHGTHWPVPLPKWAHSFNDKQVPRTKNFNPKNATGAGWMLNLHQQDAATVAVGDDYYRARLRALAGVDDMVADLIKALEKKGILDNTYIVYTTDNGFHIGQHRLGPGKECGIETDINIPLLMRGPDIPAGKTTSVVTTHTDMVQTFLQMLKVTPSKKVSKDFDGTAIPYTQTGFSQKANDRSEHVNVEYWGNGGTGDAVSKLYQSHIPGRDHNTYKAMRLIGQGWNLYYSVWCTGDHQLYEMKNDPDQIHNLLATEKHNGEITSHNITQVPGEINGHKITRVAERLDALLMVLKSCKGNTCIDPWRHLHPQGNVKTLSDAMETKYDDFYKHQPKIKFSECLSGYLIEAEGPQMASQYPH</sequence>
<evidence type="ECO:0000256" key="5">
    <source>
        <dbReference type="PIRSR" id="PIRSR000972-50"/>
    </source>
</evidence>
<keyword evidence="4" id="KW-0325">Glycoprotein</keyword>
<accession>A0A9W9HPM1</accession>
<dbReference type="EMBL" id="JAPQKO010000008">
    <property type="protein sequence ID" value="KAJ5152395.1"/>
    <property type="molecule type" value="Genomic_DNA"/>
</dbReference>
<evidence type="ECO:0000259" key="6">
    <source>
        <dbReference type="Pfam" id="PF00884"/>
    </source>
</evidence>
<dbReference type="InterPro" id="IPR000917">
    <property type="entry name" value="Sulfatase_N"/>
</dbReference>
<evidence type="ECO:0000256" key="3">
    <source>
        <dbReference type="ARBA" id="ARBA00022801"/>
    </source>
</evidence>
<dbReference type="AlphaFoldDB" id="A0A9W9HPM1"/>
<keyword evidence="2" id="KW-0732">Signal</keyword>